<organism evidence="2 3">
    <name type="scientific">Pleomassaria siparia CBS 279.74</name>
    <dbReference type="NCBI Taxonomy" id="1314801"/>
    <lineage>
        <taxon>Eukaryota</taxon>
        <taxon>Fungi</taxon>
        <taxon>Dikarya</taxon>
        <taxon>Ascomycota</taxon>
        <taxon>Pezizomycotina</taxon>
        <taxon>Dothideomycetes</taxon>
        <taxon>Pleosporomycetidae</taxon>
        <taxon>Pleosporales</taxon>
        <taxon>Pleomassariaceae</taxon>
        <taxon>Pleomassaria</taxon>
    </lineage>
</organism>
<proteinExistence type="predicted"/>
<feature type="transmembrane region" description="Helical" evidence="1">
    <location>
        <begin position="64"/>
        <end position="83"/>
    </location>
</feature>
<reference evidence="2" key="1">
    <citation type="journal article" date="2020" name="Stud. Mycol.">
        <title>101 Dothideomycetes genomes: a test case for predicting lifestyles and emergence of pathogens.</title>
        <authorList>
            <person name="Haridas S."/>
            <person name="Albert R."/>
            <person name="Binder M."/>
            <person name="Bloem J."/>
            <person name="Labutti K."/>
            <person name="Salamov A."/>
            <person name="Andreopoulos B."/>
            <person name="Baker S."/>
            <person name="Barry K."/>
            <person name="Bills G."/>
            <person name="Bluhm B."/>
            <person name="Cannon C."/>
            <person name="Castanera R."/>
            <person name="Culley D."/>
            <person name="Daum C."/>
            <person name="Ezra D."/>
            <person name="Gonzalez J."/>
            <person name="Henrissat B."/>
            <person name="Kuo A."/>
            <person name="Liang C."/>
            <person name="Lipzen A."/>
            <person name="Lutzoni F."/>
            <person name="Magnuson J."/>
            <person name="Mondo S."/>
            <person name="Nolan M."/>
            <person name="Ohm R."/>
            <person name="Pangilinan J."/>
            <person name="Park H.-J."/>
            <person name="Ramirez L."/>
            <person name="Alfaro M."/>
            <person name="Sun H."/>
            <person name="Tritt A."/>
            <person name="Yoshinaga Y."/>
            <person name="Zwiers L.-H."/>
            <person name="Turgeon B."/>
            <person name="Goodwin S."/>
            <person name="Spatafora J."/>
            <person name="Crous P."/>
            <person name="Grigoriev I."/>
        </authorList>
    </citation>
    <scope>NUCLEOTIDE SEQUENCE</scope>
    <source>
        <strain evidence="2">CBS 279.74</strain>
    </source>
</reference>
<evidence type="ECO:0000313" key="3">
    <source>
        <dbReference type="Proteomes" id="UP000799428"/>
    </source>
</evidence>
<keyword evidence="3" id="KW-1185">Reference proteome</keyword>
<keyword evidence="1" id="KW-0812">Transmembrane</keyword>
<gene>
    <name evidence="2" type="ORF">K504DRAFT_449567</name>
</gene>
<dbReference type="Proteomes" id="UP000799428">
    <property type="component" value="Unassembled WGS sequence"/>
</dbReference>
<evidence type="ECO:0000313" key="2">
    <source>
        <dbReference type="EMBL" id="KAF2704578.1"/>
    </source>
</evidence>
<feature type="transmembrane region" description="Helical" evidence="1">
    <location>
        <begin position="129"/>
        <end position="149"/>
    </location>
</feature>
<dbReference type="EMBL" id="MU005782">
    <property type="protein sequence ID" value="KAF2704578.1"/>
    <property type="molecule type" value="Genomic_DNA"/>
</dbReference>
<dbReference type="OrthoDB" id="2563633at2759"/>
<feature type="transmembrane region" description="Helical" evidence="1">
    <location>
        <begin position="21"/>
        <end position="44"/>
    </location>
</feature>
<evidence type="ECO:0008006" key="4">
    <source>
        <dbReference type="Google" id="ProtNLM"/>
    </source>
</evidence>
<keyword evidence="1" id="KW-0472">Membrane</keyword>
<sequence>MSLSPTATQCLRYAFALEASLNVLGGIVMLSFASTILPYVTSYYPPNTPSVSPSPSPSSSSVTLLQWLGALSCSLAVPLLVGLPTDVQAPERRKSAYWTLLAGEAFLVPTMLIQAAAGNEERGGITTKALVIAAAVLAPPALGRVYVLLRKPEWFGEEKSIALQE</sequence>
<name>A0A6G1JVK8_9PLEO</name>
<accession>A0A6G1JVK8</accession>
<dbReference type="AlphaFoldDB" id="A0A6G1JVK8"/>
<keyword evidence="1" id="KW-1133">Transmembrane helix</keyword>
<evidence type="ECO:0000256" key="1">
    <source>
        <dbReference type="SAM" id="Phobius"/>
    </source>
</evidence>
<protein>
    <recommendedName>
        <fullName evidence="4">MFS general substrate transporter</fullName>
    </recommendedName>
</protein>
<feature type="transmembrane region" description="Helical" evidence="1">
    <location>
        <begin position="95"/>
        <end position="117"/>
    </location>
</feature>